<name>A0A231H9U7_9NOCA</name>
<dbReference type="InterPro" id="IPR029068">
    <property type="entry name" value="Glyas_Bleomycin-R_OHBP_Dase"/>
</dbReference>
<evidence type="ECO:0000313" key="2">
    <source>
        <dbReference type="EMBL" id="OXR45610.1"/>
    </source>
</evidence>
<evidence type="ECO:0000313" key="3">
    <source>
        <dbReference type="Proteomes" id="UP000215506"/>
    </source>
</evidence>
<proteinExistence type="predicted"/>
<dbReference type="Proteomes" id="UP000215506">
    <property type="component" value="Unassembled WGS sequence"/>
</dbReference>
<gene>
    <name evidence="2" type="ORF">B7C42_01902</name>
</gene>
<dbReference type="Gene3D" id="3.10.180.10">
    <property type="entry name" value="2,3-Dihydroxybiphenyl 1,2-Dioxygenase, domain 1"/>
    <property type="match status" value="1"/>
</dbReference>
<dbReference type="AlphaFoldDB" id="A0A231H9U7"/>
<reference evidence="2 3" key="1">
    <citation type="submission" date="2017-07" db="EMBL/GenBank/DDBJ databases">
        <title>First draft Genome Sequence of Nocardia cerradoensis isolated from human infection.</title>
        <authorList>
            <person name="Carrasco G."/>
        </authorList>
    </citation>
    <scope>NUCLEOTIDE SEQUENCE [LARGE SCALE GENOMIC DNA]</scope>
    <source>
        <strain evidence="2 3">CNM20130759</strain>
    </source>
</reference>
<evidence type="ECO:0000259" key="1">
    <source>
        <dbReference type="PROSITE" id="PS51819"/>
    </source>
</evidence>
<organism evidence="2 3">
    <name type="scientific">Nocardia cerradoensis</name>
    <dbReference type="NCBI Taxonomy" id="85688"/>
    <lineage>
        <taxon>Bacteria</taxon>
        <taxon>Bacillati</taxon>
        <taxon>Actinomycetota</taxon>
        <taxon>Actinomycetes</taxon>
        <taxon>Mycobacteriales</taxon>
        <taxon>Nocardiaceae</taxon>
        <taxon>Nocardia</taxon>
    </lineage>
</organism>
<comment type="caution">
    <text evidence="2">The sequence shown here is derived from an EMBL/GenBank/DDBJ whole genome shotgun (WGS) entry which is preliminary data.</text>
</comment>
<dbReference type="InterPro" id="IPR037523">
    <property type="entry name" value="VOC_core"/>
</dbReference>
<keyword evidence="3" id="KW-1185">Reference proteome</keyword>
<dbReference type="SUPFAM" id="SSF54593">
    <property type="entry name" value="Glyoxalase/Bleomycin resistance protein/Dihydroxybiphenyl dioxygenase"/>
    <property type="match status" value="1"/>
</dbReference>
<feature type="domain" description="VOC" evidence="1">
    <location>
        <begin position="6"/>
        <end position="147"/>
    </location>
</feature>
<dbReference type="PROSITE" id="PS51819">
    <property type="entry name" value="VOC"/>
    <property type="match status" value="1"/>
</dbReference>
<protein>
    <recommendedName>
        <fullName evidence="1">VOC domain-containing protein</fullName>
    </recommendedName>
</protein>
<dbReference type="EMBL" id="NGAF01000003">
    <property type="protein sequence ID" value="OXR45610.1"/>
    <property type="molecule type" value="Genomic_DNA"/>
</dbReference>
<dbReference type="Pfam" id="PF13669">
    <property type="entry name" value="Glyoxalase_4"/>
    <property type="match status" value="1"/>
</dbReference>
<accession>A0A231H9U7</accession>
<dbReference type="RefSeq" id="WP_039783986.1">
    <property type="nucleotide sequence ID" value="NZ_JAAXOR010000001.1"/>
</dbReference>
<sequence length="179" mass="19474">MLAPSQFRQIAWVVDDLDAAVRQWQQTTGIGPFFVGKHIGAMITDTTYRGRAVEIDISAAIAYAGSVQIELIQQHDDAPSPYREVYPVGEGGIHHMQAFVEDVDTQCRVYEKYGFEVVMTGAVGGLTPVAYVDTRAATGCMTELMSRQGPAVHMFDALVAVTAGWDGSDPIRDMATLMS</sequence>